<evidence type="ECO:0000256" key="6">
    <source>
        <dbReference type="SAM" id="Phobius"/>
    </source>
</evidence>
<comment type="subcellular location">
    <subcellularLocation>
        <location evidence="1">Membrane</location>
        <topology evidence="1">Multi-pass membrane protein</topology>
    </subcellularLocation>
</comment>
<evidence type="ECO:0000256" key="3">
    <source>
        <dbReference type="ARBA" id="ARBA00022989"/>
    </source>
</evidence>
<keyword evidence="8" id="KW-1185">Reference proteome</keyword>
<feature type="transmembrane region" description="Helical" evidence="6">
    <location>
        <begin position="6"/>
        <end position="24"/>
    </location>
</feature>
<dbReference type="EMBL" id="JBHUEN010000046">
    <property type="protein sequence ID" value="MFD1883322.1"/>
    <property type="molecule type" value="Genomic_DNA"/>
</dbReference>
<feature type="compositionally biased region" description="Low complexity" evidence="5">
    <location>
        <begin position="185"/>
        <end position="225"/>
    </location>
</feature>
<dbReference type="InterPro" id="IPR003825">
    <property type="entry name" value="Colicin-V_CvpA"/>
</dbReference>
<evidence type="ECO:0000313" key="8">
    <source>
        <dbReference type="Proteomes" id="UP001597213"/>
    </source>
</evidence>
<feature type="transmembrane region" description="Helical" evidence="6">
    <location>
        <begin position="31"/>
        <end position="51"/>
    </location>
</feature>
<evidence type="ECO:0000256" key="2">
    <source>
        <dbReference type="ARBA" id="ARBA00022692"/>
    </source>
</evidence>
<organism evidence="7 8">
    <name type="scientific">Paracoccus pacificus</name>
    <dbReference type="NCBI Taxonomy" id="1463598"/>
    <lineage>
        <taxon>Bacteria</taxon>
        <taxon>Pseudomonadati</taxon>
        <taxon>Pseudomonadota</taxon>
        <taxon>Alphaproteobacteria</taxon>
        <taxon>Rhodobacterales</taxon>
        <taxon>Paracoccaceae</taxon>
        <taxon>Paracoccus</taxon>
    </lineage>
</organism>
<evidence type="ECO:0000256" key="4">
    <source>
        <dbReference type="ARBA" id="ARBA00023136"/>
    </source>
</evidence>
<evidence type="ECO:0000256" key="5">
    <source>
        <dbReference type="SAM" id="MobiDB-lite"/>
    </source>
</evidence>
<feature type="region of interest" description="Disordered" evidence="5">
    <location>
        <begin position="182"/>
        <end position="225"/>
    </location>
</feature>
<feature type="transmembrane region" description="Helical" evidence="6">
    <location>
        <begin position="111"/>
        <end position="131"/>
    </location>
</feature>
<feature type="transmembrane region" description="Helical" evidence="6">
    <location>
        <begin position="71"/>
        <end position="99"/>
    </location>
</feature>
<dbReference type="InterPro" id="IPR052719">
    <property type="entry name" value="CvpA-like"/>
</dbReference>
<name>A0ABW4RB60_9RHOB</name>
<keyword evidence="3 6" id="KW-1133">Transmembrane helix</keyword>
<comment type="caution">
    <text evidence="7">The sequence shown here is derived from an EMBL/GenBank/DDBJ whole genome shotgun (WGS) entry which is preliminary data.</text>
</comment>
<sequence>MDGFTFVDGIVAVVIILSAILAYSRGFVRESLSIAGWIGAAVLAFLFATQARPLVAQIPGLDSVLDKSCELATIAGFAAVFALALVVFSILTPLFSSVVQRSAVGGIDQGLGFLFGVARGILLIAVAFIVYDRVLATQRVASIDNSRSAQIFARLQGDVDKNIPDQAPDWIVRRYEELVSTCPRPDATPTATTPSDAGTDAPAADGAADGTTTDAPATDAPAPSN</sequence>
<dbReference type="PANTHER" id="PTHR36926">
    <property type="entry name" value="COLICIN V PRODUCTION PROTEIN"/>
    <property type="match status" value="1"/>
</dbReference>
<dbReference type="Proteomes" id="UP001597213">
    <property type="component" value="Unassembled WGS sequence"/>
</dbReference>
<gene>
    <name evidence="7" type="ORF">ACFSCT_16520</name>
</gene>
<dbReference type="RefSeq" id="WP_379144601.1">
    <property type="nucleotide sequence ID" value="NZ_JBHUEN010000046.1"/>
</dbReference>
<evidence type="ECO:0000313" key="7">
    <source>
        <dbReference type="EMBL" id="MFD1883322.1"/>
    </source>
</evidence>
<keyword evidence="2 6" id="KW-0812">Transmembrane</keyword>
<keyword evidence="4 6" id="KW-0472">Membrane</keyword>
<protein>
    <submittedName>
        <fullName evidence="7">CvpA family protein</fullName>
    </submittedName>
</protein>
<dbReference type="Pfam" id="PF02674">
    <property type="entry name" value="Colicin_V"/>
    <property type="match status" value="1"/>
</dbReference>
<accession>A0ABW4RB60</accession>
<reference evidence="8" key="1">
    <citation type="journal article" date="2019" name="Int. J. Syst. Evol. Microbiol.">
        <title>The Global Catalogue of Microorganisms (GCM) 10K type strain sequencing project: providing services to taxonomists for standard genome sequencing and annotation.</title>
        <authorList>
            <consortium name="The Broad Institute Genomics Platform"/>
            <consortium name="The Broad Institute Genome Sequencing Center for Infectious Disease"/>
            <person name="Wu L."/>
            <person name="Ma J."/>
        </authorList>
    </citation>
    <scope>NUCLEOTIDE SEQUENCE [LARGE SCALE GENOMIC DNA]</scope>
    <source>
        <strain evidence="8">CCUG 56029</strain>
    </source>
</reference>
<evidence type="ECO:0000256" key="1">
    <source>
        <dbReference type="ARBA" id="ARBA00004141"/>
    </source>
</evidence>
<proteinExistence type="predicted"/>
<dbReference type="PANTHER" id="PTHR36926:SF1">
    <property type="entry name" value="COLICIN V PRODUCTION PROTEIN"/>
    <property type="match status" value="1"/>
</dbReference>